<proteinExistence type="predicted"/>
<dbReference type="InterPro" id="IPR013537">
    <property type="entry name" value="AcCoA_COase_cen"/>
</dbReference>
<reference evidence="3" key="1">
    <citation type="submission" date="2023-07" db="EMBL/GenBank/DDBJ databases">
        <authorList>
            <person name="Stuckert A."/>
        </authorList>
    </citation>
    <scope>NUCLEOTIDE SEQUENCE</scope>
</reference>
<gene>
    <name evidence="3" type="ORF">RIMI_LOCUS11112708</name>
</gene>
<dbReference type="EMBL" id="CAUEEQ010024767">
    <property type="protein sequence ID" value="CAJ0946014.1"/>
    <property type="molecule type" value="Genomic_DNA"/>
</dbReference>
<accession>A0ABN9LMS6</accession>
<keyword evidence="4" id="KW-1185">Reference proteome</keyword>
<dbReference type="Pfam" id="PF08326">
    <property type="entry name" value="ACC_central"/>
    <property type="match status" value="1"/>
</dbReference>
<dbReference type="PANTHER" id="PTHR45728">
    <property type="entry name" value="ACETYL-COA CARBOXYLASE, ISOFORM A"/>
    <property type="match status" value="1"/>
</dbReference>
<evidence type="ECO:0000256" key="1">
    <source>
        <dbReference type="SAM" id="MobiDB-lite"/>
    </source>
</evidence>
<evidence type="ECO:0000313" key="3">
    <source>
        <dbReference type="EMBL" id="CAJ0946014.1"/>
    </source>
</evidence>
<feature type="domain" description="Acetyl-CoA carboxylase central" evidence="2">
    <location>
        <begin position="130"/>
        <end position="291"/>
    </location>
</feature>
<organism evidence="3 4">
    <name type="scientific">Ranitomeya imitator</name>
    <name type="common">mimic poison frog</name>
    <dbReference type="NCBI Taxonomy" id="111125"/>
    <lineage>
        <taxon>Eukaryota</taxon>
        <taxon>Metazoa</taxon>
        <taxon>Chordata</taxon>
        <taxon>Craniata</taxon>
        <taxon>Vertebrata</taxon>
        <taxon>Euteleostomi</taxon>
        <taxon>Amphibia</taxon>
        <taxon>Batrachia</taxon>
        <taxon>Anura</taxon>
        <taxon>Neobatrachia</taxon>
        <taxon>Hyloidea</taxon>
        <taxon>Dendrobatidae</taxon>
        <taxon>Dendrobatinae</taxon>
        <taxon>Ranitomeya</taxon>
    </lineage>
</organism>
<name>A0ABN9LMS6_9NEOB</name>
<evidence type="ECO:0000313" key="4">
    <source>
        <dbReference type="Proteomes" id="UP001176940"/>
    </source>
</evidence>
<evidence type="ECO:0000259" key="2">
    <source>
        <dbReference type="Pfam" id="PF08326"/>
    </source>
</evidence>
<dbReference type="PANTHER" id="PTHR45728:SF5">
    <property type="entry name" value="ACETYL-COA CARBOXYLASE 1"/>
    <property type="match status" value="1"/>
</dbReference>
<dbReference type="InterPro" id="IPR049076">
    <property type="entry name" value="ACCA"/>
</dbReference>
<feature type="region of interest" description="Disordered" evidence="1">
    <location>
        <begin position="107"/>
        <end position="132"/>
    </location>
</feature>
<dbReference type="Proteomes" id="UP001176940">
    <property type="component" value="Unassembled WGS sequence"/>
</dbReference>
<sequence>MATAPGTYRHLPVLTAPACRHPATISSTIHRRCLQDERDSAPTESSAVFRVSSLLPRAGVPLLSPARSATVASEMIGGLSSSKRQRRVLCFLARALKMAAATRGDLLPAPAPDSTDLYSGPPKDPEDSPAELHTGALPVIHSTALQGEKLHRVFHCVLDNLVNVMNGYCLPEPYFSNKRKENLDMFGVYELIMTWTIIMAGQFQHLVNLAKKPNKKQDIMTSVSGRIPPNVEKAIKKEMAQYASNITSVLCQFPSQQIANILDSHAATLNRKSEREVFFMNTQSIVQLVQR</sequence>
<comment type="caution">
    <text evidence="3">The sequence shown here is derived from an EMBL/GenBank/DDBJ whole genome shotgun (WGS) entry which is preliminary data.</text>
</comment>
<protein>
    <recommendedName>
        <fullName evidence="2">Acetyl-CoA carboxylase central domain-containing protein</fullName>
    </recommendedName>
</protein>